<sequence>MQLLVLCIAKDILKSQIGGSSSSAMDIDTAPQNPSTSLEPQAPRVLDDEPTFQNEPTLPHEPDMPACVSNPVKTTHVPTSEPELEIVQEYVAIVGDV</sequence>
<dbReference type="Proteomes" id="UP000011116">
    <property type="component" value="Chromosome 3H"/>
</dbReference>
<keyword evidence="3" id="KW-1185">Reference proteome</keyword>
<dbReference type="Gramene" id="HORVU.MOREX.r2.3HG0211420.1">
    <property type="protein sequence ID" value="HORVU.MOREX.r2.3HG0211420.1.CDS.1"/>
    <property type="gene ID" value="HORVU.MOREX.r2.3HG0211420"/>
</dbReference>
<evidence type="ECO:0000313" key="2">
    <source>
        <dbReference type="EnsemblPlants" id="HORVU.MOREX.r3.3HG0254610.1.CDS1"/>
    </source>
</evidence>
<reference evidence="2" key="3">
    <citation type="submission" date="2022-01" db="UniProtKB">
        <authorList>
            <consortium name="EnsemblPlants"/>
        </authorList>
    </citation>
    <scope>IDENTIFICATION</scope>
    <source>
        <strain evidence="2">subsp. vulgare</strain>
    </source>
</reference>
<dbReference type="AlphaFoldDB" id="A0A8I7B566"/>
<dbReference type="EnsemblPlants" id="HORVU.MOREX.r3.3HG0254610.1">
    <property type="protein sequence ID" value="HORVU.MOREX.r3.3HG0254610.1.CDS1"/>
    <property type="gene ID" value="HORVU.MOREX.r3.3HG0254610"/>
</dbReference>
<reference evidence="2" key="2">
    <citation type="submission" date="2020-10" db="EMBL/GenBank/DDBJ databases">
        <authorList>
            <person name="Scholz U."/>
            <person name="Mascher M."/>
            <person name="Fiebig A."/>
        </authorList>
    </citation>
    <scope>NUCLEOTIDE SEQUENCE [LARGE SCALE GENOMIC DNA]</scope>
    <source>
        <strain evidence="2">cv. Morex</strain>
    </source>
</reference>
<dbReference type="Gramene" id="HORVU.MOREX.r3.3HG0254610.1">
    <property type="protein sequence ID" value="HORVU.MOREX.r3.3HG0254610.1.CDS1"/>
    <property type="gene ID" value="HORVU.MOREX.r3.3HG0254610"/>
</dbReference>
<organism evidence="2 3">
    <name type="scientific">Hordeum vulgare subsp. vulgare</name>
    <name type="common">Domesticated barley</name>
    <dbReference type="NCBI Taxonomy" id="112509"/>
    <lineage>
        <taxon>Eukaryota</taxon>
        <taxon>Viridiplantae</taxon>
        <taxon>Streptophyta</taxon>
        <taxon>Embryophyta</taxon>
        <taxon>Tracheophyta</taxon>
        <taxon>Spermatophyta</taxon>
        <taxon>Magnoliopsida</taxon>
        <taxon>Liliopsida</taxon>
        <taxon>Poales</taxon>
        <taxon>Poaceae</taxon>
        <taxon>BOP clade</taxon>
        <taxon>Pooideae</taxon>
        <taxon>Triticodae</taxon>
        <taxon>Triticeae</taxon>
        <taxon>Hordeinae</taxon>
        <taxon>Hordeum</taxon>
    </lineage>
</organism>
<protein>
    <submittedName>
        <fullName evidence="2">Uncharacterized protein</fullName>
    </submittedName>
</protein>
<dbReference type="SMR" id="A0A8I7B566"/>
<feature type="compositionally biased region" description="Polar residues" evidence="1">
    <location>
        <begin position="18"/>
        <end position="39"/>
    </location>
</feature>
<reference evidence="3" key="1">
    <citation type="journal article" date="2012" name="Nature">
        <title>A physical, genetic and functional sequence assembly of the barley genome.</title>
        <authorList>
            <consortium name="The International Barley Genome Sequencing Consortium"/>
            <person name="Mayer K.F."/>
            <person name="Waugh R."/>
            <person name="Brown J.W."/>
            <person name="Schulman A."/>
            <person name="Langridge P."/>
            <person name="Platzer M."/>
            <person name="Fincher G.B."/>
            <person name="Muehlbauer G.J."/>
            <person name="Sato K."/>
            <person name="Close T.J."/>
            <person name="Wise R.P."/>
            <person name="Stein N."/>
        </authorList>
    </citation>
    <scope>NUCLEOTIDE SEQUENCE [LARGE SCALE GENOMIC DNA]</scope>
    <source>
        <strain evidence="3">cv. Morex</strain>
    </source>
</reference>
<evidence type="ECO:0000313" key="3">
    <source>
        <dbReference type="Proteomes" id="UP000011116"/>
    </source>
</evidence>
<accession>A0A8I7B566</accession>
<evidence type="ECO:0000256" key="1">
    <source>
        <dbReference type="SAM" id="MobiDB-lite"/>
    </source>
</evidence>
<name>A0A8I7B566_HORVV</name>
<feature type="region of interest" description="Disordered" evidence="1">
    <location>
        <begin position="18"/>
        <end position="80"/>
    </location>
</feature>
<proteinExistence type="predicted"/>